<dbReference type="Proteomes" id="UP001234916">
    <property type="component" value="Chromosome"/>
</dbReference>
<reference evidence="3" key="1">
    <citation type="journal article" date="2023" name="Nat. Microbiol.">
        <title>Enrichment and characterization of a nitric oxide-reducing microbial community in a continuous bioreactor.</title>
        <authorList>
            <person name="Garrido-Amador P."/>
            <person name="Stortenbeker N."/>
            <person name="Wessels H.J.C.T."/>
            <person name="Speth D.R."/>
            <person name="Garcia-Heredia I."/>
            <person name="Kartal B."/>
        </authorList>
    </citation>
    <scope>NUCLEOTIDE SEQUENCE</scope>
    <source>
        <strain evidence="3">MAG1</strain>
    </source>
</reference>
<dbReference type="KEGG" id="npv:OHM77_12975"/>
<keyword evidence="2" id="KW-1133">Transmembrane helix</keyword>
<organism evidence="3">
    <name type="scientific">Candidatus Nitricoxidivorans perseverans</name>
    <dbReference type="NCBI Taxonomy" id="2975601"/>
    <lineage>
        <taxon>Bacteria</taxon>
        <taxon>Pseudomonadati</taxon>
        <taxon>Pseudomonadota</taxon>
        <taxon>Betaproteobacteria</taxon>
        <taxon>Nitrosomonadales</taxon>
        <taxon>Sterolibacteriaceae</taxon>
        <taxon>Candidatus Nitricoxidivorans</taxon>
    </lineage>
</organism>
<evidence type="ECO:0000313" key="3">
    <source>
        <dbReference type="EMBL" id="WIM05571.1"/>
    </source>
</evidence>
<dbReference type="Pfam" id="PF05545">
    <property type="entry name" value="FixQ"/>
    <property type="match status" value="1"/>
</dbReference>
<accession>A0AA49FKK4</accession>
<proteinExistence type="predicted"/>
<dbReference type="AlphaFoldDB" id="A0AA49FKK4"/>
<dbReference type="EMBL" id="CP107246">
    <property type="protein sequence ID" value="WIM05571.1"/>
    <property type="molecule type" value="Genomic_DNA"/>
</dbReference>
<name>A0AA49FKK4_9PROT</name>
<gene>
    <name evidence="3" type="ORF">OHM77_12975</name>
</gene>
<keyword evidence="2" id="KW-0472">Membrane</keyword>
<evidence type="ECO:0000256" key="1">
    <source>
        <dbReference type="SAM" id="MobiDB-lite"/>
    </source>
</evidence>
<feature type="region of interest" description="Disordered" evidence="1">
    <location>
        <begin position="42"/>
        <end position="63"/>
    </location>
</feature>
<keyword evidence="2" id="KW-0812">Transmembrane</keyword>
<dbReference type="CDD" id="cd01324">
    <property type="entry name" value="cbb3_Oxidase_CcoQ"/>
    <property type="match status" value="1"/>
</dbReference>
<evidence type="ECO:0000256" key="2">
    <source>
        <dbReference type="SAM" id="Phobius"/>
    </source>
</evidence>
<sequence length="63" mass="6979">MDINDLRSIFTVLAFVMFVGIVWWAYSGRRKQAYEEAAQLPLNDNDDLPSIGCGGRAAGQSDK</sequence>
<feature type="transmembrane region" description="Helical" evidence="2">
    <location>
        <begin position="6"/>
        <end position="26"/>
    </location>
</feature>
<dbReference type="InterPro" id="IPR008621">
    <property type="entry name" value="Cbb3-typ_cyt_oxidase_comp"/>
</dbReference>
<protein>
    <submittedName>
        <fullName evidence="3">Cbb3-type cytochrome c oxidase subunit 3</fullName>
    </submittedName>
</protein>